<dbReference type="GO" id="GO:0005096">
    <property type="term" value="F:GTPase activator activity"/>
    <property type="evidence" value="ECO:0007669"/>
    <property type="project" value="UniProtKB-KW"/>
</dbReference>
<feature type="compositionally biased region" description="Low complexity" evidence="3">
    <location>
        <begin position="1889"/>
        <end position="1900"/>
    </location>
</feature>
<dbReference type="Gene3D" id="2.30.29.30">
    <property type="entry name" value="Pleckstrin-homology domain (PH domain)/Phosphotyrosine-binding domain (PTB)"/>
    <property type="match status" value="1"/>
</dbReference>
<dbReference type="Gene3D" id="1.10.555.10">
    <property type="entry name" value="Rho GTPase activation protein"/>
    <property type="match status" value="1"/>
</dbReference>
<dbReference type="FunFam" id="1.10.555.10:FF:000058">
    <property type="entry name" value="GTPase-activating protein pac-1"/>
    <property type="match status" value="1"/>
</dbReference>
<dbReference type="PANTHER" id="PTHR23175:SF23">
    <property type="entry name" value="PDZ DOMAIN-CONTAINING PROTEIN"/>
    <property type="match status" value="1"/>
</dbReference>
<evidence type="ECO:0000256" key="1">
    <source>
        <dbReference type="ARBA" id="ARBA00022468"/>
    </source>
</evidence>
<dbReference type="InterPro" id="IPR001478">
    <property type="entry name" value="PDZ"/>
</dbReference>
<feature type="region of interest" description="Disordered" evidence="3">
    <location>
        <begin position="1986"/>
        <end position="2039"/>
    </location>
</feature>
<gene>
    <name evidence="8" type="primary">LOC117649604</name>
</gene>
<feature type="region of interest" description="Disordered" evidence="3">
    <location>
        <begin position="445"/>
        <end position="482"/>
    </location>
</feature>
<feature type="compositionally biased region" description="Low complexity" evidence="3">
    <location>
        <begin position="1604"/>
        <end position="1619"/>
    </location>
</feature>
<evidence type="ECO:0000259" key="5">
    <source>
        <dbReference type="PROSITE" id="PS50106"/>
    </source>
</evidence>
<feature type="region of interest" description="Disordered" evidence="3">
    <location>
        <begin position="1"/>
        <end position="24"/>
    </location>
</feature>
<proteinExistence type="predicted"/>
<evidence type="ECO:0000256" key="2">
    <source>
        <dbReference type="SAM" id="Coils"/>
    </source>
</evidence>
<feature type="compositionally biased region" description="Low complexity" evidence="3">
    <location>
        <begin position="1578"/>
        <end position="1591"/>
    </location>
</feature>
<dbReference type="KEGG" id="tpal:117649604"/>
<dbReference type="SMART" id="SM00233">
    <property type="entry name" value="PH"/>
    <property type="match status" value="1"/>
</dbReference>
<reference evidence="8" key="1">
    <citation type="submission" date="2025-08" db="UniProtKB">
        <authorList>
            <consortium name="RefSeq"/>
        </authorList>
    </citation>
    <scope>IDENTIFICATION</scope>
    <source>
        <tissue evidence="8">Total insect</tissue>
    </source>
</reference>
<feature type="compositionally biased region" description="Basic and acidic residues" evidence="3">
    <location>
        <begin position="1986"/>
        <end position="2010"/>
    </location>
</feature>
<sequence>GSGGGRAAGPGTASGPTSTSRGPRSLVLRRQENQDFGFTLRHFIVYPPESYTILGGDRRMHHVAVDEPMDTIFVRLVRESSPAHLAGLCQGDRVVSVNGETIGGKSYAQVVQLIQNSGPFLHLLVVPKEEDLLQQYFGETAHNPETNQRPQRMRSPDVRDRDHRDQRQGSPLNSRPVSGVSGASGAADFPSGWPPPALPSGPAGAADPVYDSVGGARRSSESASAAQRREQTANARTHLDAGMLDGGSSGSLPGSLPGGVGSSGAPSADSSRRESSSSLPAAGSATAGSGTAASSKDSLLSMDSTSTLQDGCSSDDSVILSRIRRSTEQKEEFLRRPAQPIWPLVDQSLPLQQLQPKGVIAREFYARPQKLQKPVWPPLSPGEKDKDRDKEAPDEDLESGPGRGTAPNFVAGGPVGAAAASSAANAQARANKSYFSTLSRIQENQASVSSTGSEDTVMNGDSTSLPSSCSSRGAEENQPHLPVIHLVSRRARQFEAGEEEDSTDRTSFYRSELARLSSKKGVPEVAVRKREYESRSLQDNSNARKLEKAGSPLSSNVPPSAVSGNRSIPIGSSKLHCDPPPDYKPAPEDLYYGPEPRPQSSSLKMRIRSRSADPSHRDQRTKTVRQDTYHSAISSDRKRQAVISTVLEDEREGCDVLPSPAPKILAPDPSCSLPSSPPIRPNQLSIANPLRPASYPQRNSIGDPEGLVQGLKGSPRTIDTSAVVRRQKDPATVDEDRSTRRVSYLKATWNDRMHVDSDLELSDTEPTSACPANVAQRRLNRKWRPPLFPDDIQRLKRLFEDAAAAATGHATGHAISQQQGSASRAVVPASTSPRSSPRTSANNKENVEQQAPLHRDREGWLHCKITLIDGKRAPDRSWKQVWAVVRGPMLCLYKERAHAPHSETPLGSEGHAAGDHIDLRCSLVEVAADYTKKKHVLRLNSASGSELLLQADTGADLLQWVRVLQDQAGDATNAANGAEAPAAGASPGQGLSPTVAHKGIKKLTALRNRSPTAPAATSSGSGSVGQAVGQPPASKARKQSTPGQPQPQPGGVPLPQVLPQLPSPKSKTWKGRVAKQFRKMHQGGGGNSPSSPTAPQAQPHADGVAIGVPLEDCPPSSFSEAVPLLVELCTSIVEARGLEVIGIYRVPGNTAAVTSLTESINKGFDYVNLQDPRWGDVNVISSLLKSFFRRLPDSLFTTELYPSFIEADKIDSPLKRVHAIRKIIRELPEHHYETLKYLLSHLKRVVEHSHTNKMEARNLAIVFGPTLVRAGDDNMVTMVTDMSSQCRIVETLISNVDWFFSEDDSEEFPMPVSEDSNTPLNLPSSEAVAAATVGASSQNQSLLLGNIHKVEGLKAESPSKDVSARDIVSSIITAANRKIQRGKTKKSESEHDQKLMADIQRPKNKDHSSGFMSDPDSPPPTTSLSHKRCSLTDPMRIHVEPQAAIEVRSSNEPAPSIPASSIPTITTSSPKTSLALRYKSPQSDDVAIMSYANLAQTTQERIKRFEQETKAMLERDLYRQNRDSQQWDEQRKQIERQWLEAKQELEADDALDSVISAASDKKLSGEKLRVDSVRSLLSSTSSSGSASGGATPPQRSSWRVGWGSRLSSTSNTSNSASSLVGATQAAPATTLPDAQNNGHLKRMKTGKEPRSGSLDSLQGVPACERTHSHMSDEGGDLLATLTSTFDQKMKSLLGASKPTSAAAKVVHTKPSSKASNSGSEATSSSSKSSSTTNTVTTTAAPASCDVKAVSNKTTTAPERLHLLNCDEDIPFADTDATELEARGTQTSSVPVSLLAQGQTVSPTALLSYRDPSLHRASRILRSSTVPANSTNVDNKETMDSSGAKYSPLRWSTPVNVADCNFIGETERTVFEKKADGSVPPSIGIGRSEGGPVSTTSSSPVKTSLASVNAPCSGPVNSQCDKLKHSDSSKKTDCFQSSTKLKRSESLNKSSDRSDSILNLKLRRSESLNKNDRAEINLNVKLRRSESLNKNERSDSKLKRSDSLTKTEKTESNMNRRRQQENRANARGNCGGSTNIRDKETTKMFIQNATIVLTKLKRKNGMPERSIKRRHTVGGTKDFDKIHWLDNRLQSDQWESNNTSVGSKEKKSLRTSSPDLSSSRLAGILVEVSLLHSGDVHRPHSLPDPNLVSAVFKVPLESHV</sequence>
<dbReference type="InterPro" id="IPR001849">
    <property type="entry name" value="PH_domain"/>
</dbReference>
<feature type="region of interest" description="Disordered" evidence="3">
    <location>
        <begin position="139"/>
        <end position="318"/>
    </location>
</feature>
<feature type="compositionally biased region" description="Low complexity" evidence="3">
    <location>
        <begin position="406"/>
        <end position="429"/>
    </location>
</feature>
<feature type="compositionally biased region" description="Low complexity" evidence="3">
    <location>
        <begin position="825"/>
        <end position="841"/>
    </location>
</feature>
<feature type="compositionally biased region" description="Polar residues" evidence="3">
    <location>
        <begin position="552"/>
        <end position="566"/>
    </location>
</feature>
<feature type="region of interest" description="Disordered" evidence="3">
    <location>
        <begin position="1578"/>
        <end position="1658"/>
    </location>
</feature>
<dbReference type="SUPFAM" id="SSF48350">
    <property type="entry name" value="GTPase activation domain, GAP"/>
    <property type="match status" value="1"/>
</dbReference>
<dbReference type="SMART" id="SM00324">
    <property type="entry name" value="RhoGAP"/>
    <property type="match status" value="1"/>
</dbReference>
<evidence type="ECO:0000259" key="4">
    <source>
        <dbReference type="PROSITE" id="PS50003"/>
    </source>
</evidence>
<dbReference type="CTD" id="33048"/>
<feature type="compositionally biased region" description="Low complexity" evidence="3">
    <location>
        <begin position="1088"/>
        <end position="1099"/>
    </location>
</feature>
<dbReference type="Pfam" id="PF15410">
    <property type="entry name" value="PH_9"/>
    <property type="match status" value="1"/>
</dbReference>
<dbReference type="RefSeq" id="XP_034248389.1">
    <property type="nucleotide sequence ID" value="XM_034392498.1"/>
</dbReference>
<feature type="region of interest" description="Disordered" evidence="3">
    <location>
        <begin position="809"/>
        <end position="852"/>
    </location>
</feature>
<dbReference type="Proteomes" id="UP000515158">
    <property type="component" value="Unplaced"/>
</dbReference>
<dbReference type="InterPro" id="IPR041681">
    <property type="entry name" value="PH_9"/>
</dbReference>
<dbReference type="InParanoid" id="A0A6P8ZT31"/>
<dbReference type="FunCoup" id="A0A6P8ZT31">
    <property type="interactions" value="188"/>
</dbReference>
<feature type="compositionally biased region" description="Basic and acidic residues" evidence="3">
    <location>
        <begin position="382"/>
        <end position="391"/>
    </location>
</feature>
<feature type="region of interest" description="Disordered" evidence="3">
    <location>
        <begin position="1447"/>
        <end position="1468"/>
    </location>
</feature>
<dbReference type="PROSITE" id="PS50238">
    <property type="entry name" value="RHOGAP"/>
    <property type="match status" value="1"/>
</dbReference>
<feature type="region of interest" description="Disordered" evidence="3">
    <location>
        <begin position="1378"/>
        <end position="1426"/>
    </location>
</feature>
<feature type="compositionally biased region" description="Basic residues" evidence="3">
    <location>
        <begin position="1067"/>
        <end position="1081"/>
    </location>
</feature>
<dbReference type="PROSITE" id="PS50106">
    <property type="entry name" value="PDZ"/>
    <property type="match status" value="1"/>
</dbReference>
<dbReference type="InterPro" id="IPR036034">
    <property type="entry name" value="PDZ_sf"/>
</dbReference>
<feature type="compositionally biased region" description="Basic and acidic residues" evidence="3">
    <location>
        <begin position="1920"/>
        <end position="1932"/>
    </location>
</feature>
<feature type="coiled-coil region" evidence="2">
    <location>
        <begin position="1488"/>
        <end position="1515"/>
    </location>
</feature>
<feature type="region of interest" description="Disordered" evidence="3">
    <location>
        <begin position="519"/>
        <end position="636"/>
    </location>
</feature>
<feature type="compositionally biased region" description="Basic and acidic residues" evidence="3">
    <location>
        <begin position="154"/>
        <end position="167"/>
    </location>
</feature>
<organism evidence="8">
    <name type="scientific">Thrips palmi</name>
    <name type="common">Melon thrips</name>
    <dbReference type="NCBI Taxonomy" id="161013"/>
    <lineage>
        <taxon>Eukaryota</taxon>
        <taxon>Metazoa</taxon>
        <taxon>Ecdysozoa</taxon>
        <taxon>Arthropoda</taxon>
        <taxon>Hexapoda</taxon>
        <taxon>Insecta</taxon>
        <taxon>Pterygota</taxon>
        <taxon>Neoptera</taxon>
        <taxon>Paraneoptera</taxon>
        <taxon>Thysanoptera</taxon>
        <taxon>Terebrantia</taxon>
        <taxon>Thripoidea</taxon>
        <taxon>Thripidae</taxon>
        <taxon>Thrips</taxon>
    </lineage>
</organism>
<accession>A0A6P8ZT31</accession>
<feature type="domain" description="PDZ" evidence="5">
    <location>
        <begin position="25"/>
        <end position="129"/>
    </location>
</feature>
<keyword evidence="1" id="KW-0343">GTPase activation</keyword>
<evidence type="ECO:0000313" key="7">
    <source>
        <dbReference type="Proteomes" id="UP000515158"/>
    </source>
</evidence>
<evidence type="ECO:0000313" key="8">
    <source>
        <dbReference type="RefSeq" id="XP_034248389.1"/>
    </source>
</evidence>
<dbReference type="InterPro" id="IPR041489">
    <property type="entry name" value="PDZ_6"/>
</dbReference>
<feature type="compositionally biased region" description="Low complexity" evidence="3">
    <location>
        <begin position="9"/>
        <end position="23"/>
    </location>
</feature>
<dbReference type="GeneID" id="117649604"/>
<feature type="region of interest" description="Disordered" evidence="3">
    <location>
        <begin position="1008"/>
        <end position="1100"/>
    </location>
</feature>
<dbReference type="SUPFAM" id="SSF50729">
    <property type="entry name" value="PH domain-like"/>
    <property type="match status" value="1"/>
</dbReference>
<feature type="domain" description="Rho-GAP" evidence="6">
    <location>
        <begin position="1108"/>
        <end position="1300"/>
    </location>
</feature>
<feature type="region of interest" description="Disordered" evidence="3">
    <location>
        <begin position="2093"/>
        <end position="2115"/>
    </location>
</feature>
<feature type="region of interest" description="Disordered" evidence="3">
    <location>
        <begin position="1696"/>
        <end position="1737"/>
    </location>
</feature>
<feature type="compositionally biased region" description="Basic and acidic residues" evidence="3">
    <location>
        <begin position="610"/>
        <end position="628"/>
    </location>
</feature>
<dbReference type="GO" id="GO:0007165">
    <property type="term" value="P:signal transduction"/>
    <property type="evidence" value="ECO:0007669"/>
    <property type="project" value="InterPro"/>
</dbReference>
<feature type="compositionally biased region" description="Basic and acidic residues" evidence="3">
    <location>
        <begin position="1385"/>
        <end position="1408"/>
    </location>
</feature>
<feature type="non-terminal residue" evidence="8">
    <location>
        <position position="1"/>
    </location>
</feature>
<feature type="region of interest" description="Disordered" evidence="3">
    <location>
        <begin position="1872"/>
        <end position="1953"/>
    </location>
</feature>
<feature type="compositionally biased region" description="Low complexity" evidence="3">
    <location>
        <begin position="1708"/>
        <end position="1737"/>
    </location>
</feature>
<feature type="compositionally biased region" description="Basic and acidic residues" evidence="3">
    <location>
        <begin position="1941"/>
        <end position="1953"/>
    </location>
</feature>
<feature type="compositionally biased region" description="Low complexity" evidence="3">
    <location>
        <begin position="276"/>
        <end position="308"/>
    </location>
</feature>
<dbReference type="SMART" id="SM00228">
    <property type="entry name" value="PDZ"/>
    <property type="match status" value="1"/>
</dbReference>
<feature type="compositionally biased region" description="Low complexity" evidence="3">
    <location>
        <begin position="1453"/>
        <end position="1468"/>
    </location>
</feature>
<feature type="compositionally biased region" description="Polar residues" evidence="3">
    <location>
        <begin position="445"/>
        <end position="471"/>
    </location>
</feature>
<feature type="region of interest" description="Disordered" evidence="3">
    <location>
        <begin position="365"/>
        <end position="429"/>
    </location>
</feature>
<feature type="compositionally biased region" description="Basic and acidic residues" evidence="3">
    <location>
        <begin position="575"/>
        <end position="587"/>
    </location>
</feature>
<dbReference type="Pfam" id="PF17820">
    <property type="entry name" value="PDZ_6"/>
    <property type="match status" value="1"/>
</dbReference>
<evidence type="ECO:0000256" key="3">
    <source>
        <dbReference type="SAM" id="MobiDB-lite"/>
    </source>
</evidence>
<dbReference type="OrthoDB" id="6281275at2759"/>
<dbReference type="PROSITE" id="PS50003">
    <property type="entry name" value="PH_DOMAIN"/>
    <property type="match status" value="1"/>
</dbReference>
<keyword evidence="7" id="KW-1185">Reference proteome</keyword>
<dbReference type="SUPFAM" id="SSF50156">
    <property type="entry name" value="PDZ domain-like"/>
    <property type="match status" value="1"/>
</dbReference>
<dbReference type="PANTHER" id="PTHR23175">
    <property type="entry name" value="PDZ DOMAIN-CONTAINING PROTEIN"/>
    <property type="match status" value="1"/>
</dbReference>
<dbReference type="InterPro" id="IPR011993">
    <property type="entry name" value="PH-like_dom_sf"/>
</dbReference>
<feature type="domain" description="PH" evidence="4">
    <location>
        <begin position="854"/>
        <end position="969"/>
    </location>
</feature>
<dbReference type="Pfam" id="PF00620">
    <property type="entry name" value="RhoGAP"/>
    <property type="match status" value="1"/>
</dbReference>
<dbReference type="InterPro" id="IPR008936">
    <property type="entry name" value="Rho_GTPase_activation_prot"/>
</dbReference>
<evidence type="ECO:0000259" key="6">
    <source>
        <dbReference type="PROSITE" id="PS50238"/>
    </source>
</evidence>
<feature type="compositionally biased region" description="Low complexity" evidence="3">
    <location>
        <begin position="1010"/>
        <end position="1030"/>
    </location>
</feature>
<dbReference type="Gene3D" id="2.30.42.10">
    <property type="match status" value="1"/>
</dbReference>
<protein>
    <submittedName>
        <fullName evidence="8">Uncharacterized protein LOC117649604</fullName>
    </submittedName>
</protein>
<dbReference type="InterPro" id="IPR000198">
    <property type="entry name" value="RhoGAP_dom"/>
</dbReference>
<keyword evidence="2" id="KW-0175">Coiled coil</keyword>
<name>A0A6P8ZT31_THRPL</name>
<feature type="compositionally biased region" description="Basic and acidic residues" evidence="3">
    <location>
        <begin position="526"/>
        <end position="548"/>
    </location>
</feature>